<evidence type="ECO:0000313" key="12">
    <source>
        <dbReference type="Proteomes" id="UP001432075"/>
    </source>
</evidence>
<feature type="domain" description="Cation efflux protein transmembrane" evidence="9">
    <location>
        <begin position="64"/>
        <end position="257"/>
    </location>
</feature>
<sequence length="363" mass="37958">MEGKRHAHAHPHTHHHGHDAHGPGGTRPARLRHRLAHRLRPHGHEPADKVDTAMETSREGMRTLWLSLLVLGLTTAVQAVITALSGSVALLGDTIHNATDALTAVPLGIAFLLGRRAADRRYTYGYGRAEDLAGMLIVAAIAASAAVTAWTAVDRLLHPRDLTHLWAVAGAALAGFAGNEWVARYRIRTGRRIGSAALIADGLHARTDGFASLAVLLGAGGAALGRPAVDPVVGLLITAAILHALVGAARAVGRRLMDGVDPGLVETAQEALRGVAGVRGAGPVRMRWIGHALRAEADIVVDAHLTVVQAHALAVAAEHALIHAVPRLTAATVHTDHTVHTPTGEDPHAPLAHHTGGRPWSAA</sequence>
<dbReference type="InterPro" id="IPR050291">
    <property type="entry name" value="CDF_Transporter"/>
</dbReference>
<feature type="region of interest" description="Disordered" evidence="7">
    <location>
        <begin position="337"/>
        <end position="363"/>
    </location>
</feature>
<proteinExistence type="inferred from homology"/>
<evidence type="ECO:0000256" key="5">
    <source>
        <dbReference type="ARBA" id="ARBA00022989"/>
    </source>
</evidence>
<feature type="transmembrane region" description="Helical" evidence="8">
    <location>
        <begin position="203"/>
        <end position="225"/>
    </location>
</feature>
<dbReference type="InterPro" id="IPR027470">
    <property type="entry name" value="Cation_efflux_CTD"/>
</dbReference>
<keyword evidence="6 8" id="KW-0472">Membrane</keyword>
<keyword evidence="3" id="KW-0813">Transport</keyword>
<dbReference type="RefSeq" id="WP_328775170.1">
    <property type="nucleotide sequence ID" value="NZ_CP108057.1"/>
</dbReference>
<dbReference type="PANTHER" id="PTHR43840">
    <property type="entry name" value="MITOCHONDRIAL METAL TRANSPORTER 1-RELATED"/>
    <property type="match status" value="1"/>
</dbReference>
<gene>
    <name evidence="11" type="ORF">OHU17_03285</name>
</gene>
<reference evidence="11" key="1">
    <citation type="submission" date="2022-10" db="EMBL/GenBank/DDBJ databases">
        <title>The complete genomes of actinobacterial strains from the NBC collection.</title>
        <authorList>
            <person name="Joergensen T.S."/>
            <person name="Alvarez Arevalo M."/>
            <person name="Sterndorff E.B."/>
            <person name="Faurdal D."/>
            <person name="Vuksanovic O."/>
            <person name="Mourched A.-S."/>
            <person name="Charusanti P."/>
            <person name="Shaw S."/>
            <person name="Blin K."/>
            <person name="Weber T."/>
        </authorList>
    </citation>
    <scope>NUCLEOTIDE SEQUENCE</scope>
    <source>
        <strain evidence="11">NBC_00283</strain>
    </source>
</reference>
<keyword evidence="4 8" id="KW-0812">Transmembrane</keyword>
<dbReference type="Pfam" id="PF01545">
    <property type="entry name" value="Cation_efflux"/>
    <property type="match status" value="1"/>
</dbReference>
<evidence type="ECO:0000259" key="10">
    <source>
        <dbReference type="Pfam" id="PF16916"/>
    </source>
</evidence>
<dbReference type="PANTHER" id="PTHR43840:SF15">
    <property type="entry name" value="MITOCHONDRIAL METAL TRANSPORTER 1-RELATED"/>
    <property type="match status" value="1"/>
</dbReference>
<comment type="similarity">
    <text evidence="2">Belongs to the cation diffusion facilitator (CDF) transporter (TC 2.A.4) family.</text>
</comment>
<evidence type="ECO:0000256" key="4">
    <source>
        <dbReference type="ARBA" id="ARBA00022692"/>
    </source>
</evidence>
<protein>
    <submittedName>
        <fullName evidence="11">Cation diffusion facilitator family transporter</fullName>
    </submittedName>
</protein>
<dbReference type="NCBIfam" id="TIGR01297">
    <property type="entry name" value="CDF"/>
    <property type="match status" value="1"/>
</dbReference>
<evidence type="ECO:0000256" key="3">
    <source>
        <dbReference type="ARBA" id="ARBA00022448"/>
    </source>
</evidence>
<name>A0ABZ1RDP5_9ACTN</name>
<dbReference type="Pfam" id="PF16916">
    <property type="entry name" value="ZT_dimer"/>
    <property type="match status" value="1"/>
</dbReference>
<dbReference type="Gene3D" id="1.20.1510.10">
    <property type="entry name" value="Cation efflux protein transmembrane domain"/>
    <property type="match status" value="1"/>
</dbReference>
<accession>A0ABZ1RDP5</accession>
<evidence type="ECO:0000313" key="11">
    <source>
        <dbReference type="EMBL" id="WUO44907.1"/>
    </source>
</evidence>
<feature type="transmembrane region" description="Helical" evidence="8">
    <location>
        <begin position="231"/>
        <end position="249"/>
    </location>
</feature>
<keyword evidence="12" id="KW-1185">Reference proteome</keyword>
<dbReference type="InterPro" id="IPR027469">
    <property type="entry name" value="Cation_efflux_TMD_sf"/>
</dbReference>
<evidence type="ECO:0000256" key="2">
    <source>
        <dbReference type="ARBA" id="ARBA00008114"/>
    </source>
</evidence>
<evidence type="ECO:0000256" key="6">
    <source>
        <dbReference type="ARBA" id="ARBA00023136"/>
    </source>
</evidence>
<dbReference type="SUPFAM" id="SSF161111">
    <property type="entry name" value="Cation efflux protein transmembrane domain-like"/>
    <property type="match status" value="1"/>
</dbReference>
<feature type="compositionally biased region" description="Basic residues" evidence="7">
    <location>
        <begin position="1"/>
        <end position="18"/>
    </location>
</feature>
<feature type="transmembrane region" description="Helical" evidence="8">
    <location>
        <begin position="95"/>
        <end position="113"/>
    </location>
</feature>
<dbReference type="SUPFAM" id="SSF160240">
    <property type="entry name" value="Cation efflux protein cytoplasmic domain-like"/>
    <property type="match status" value="1"/>
</dbReference>
<feature type="region of interest" description="Disordered" evidence="7">
    <location>
        <begin position="1"/>
        <end position="28"/>
    </location>
</feature>
<dbReference type="Proteomes" id="UP001432075">
    <property type="component" value="Chromosome"/>
</dbReference>
<dbReference type="EMBL" id="CP108057">
    <property type="protein sequence ID" value="WUO44907.1"/>
    <property type="molecule type" value="Genomic_DNA"/>
</dbReference>
<dbReference type="InterPro" id="IPR002524">
    <property type="entry name" value="Cation_efflux"/>
</dbReference>
<evidence type="ECO:0000256" key="1">
    <source>
        <dbReference type="ARBA" id="ARBA00004141"/>
    </source>
</evidence>
<evidence type="ECO:0000259" key="9">
    <source>
        <dbReference type="Pfam" id="PF01545"/>
    </source>
</evidence>
<keyword evidence="5 8" id="KW-1133">Transmembrane helix</keyword>
<dbReference type="InterPro" id="IPR036837">
    <property type="entry name" value="Cation_efflux_CTD_sf"/>
</dbReference>
<dbReference type="Gene3D" id="3.30.70.1350">
    <property type="entry name" value="Cation efflux protein, cytoplasmic domain"/>
    <property type="match status" value="1"/>
</dbReference>
<feature type="domain" description="Cation efflux protein cytoplasmic" evidence="10">
    <location>
        <begin position="265"/>
        <end position="336"/>
    </location>
</feature>
<evidence type="ECO:0000256" key="7">
    <source>
        <dbReference type="SAM" id="MobiDB-lite"/>
    </source>
</evidence>
<comment type="subcellular location">
    <subcellularLocation>
        <location evidence="1">Membrane</location>
        <topology evidence="1">Multi-pass membrane protein</topology>
    </subcellularLocation>
</comment>
<feature type="compositionally biased region" description="Basic and acidic residues" evidence="7">
    <location>
        <begin position="337"/>
        <end position="348"/>
    </location>
</feature>
<feature type="transmembrane region" description="Helical" evidence="8">
    <location>
        <begin position="133"/>
        <end position="153"/>
    </location>
</feature>
<feature type="transmembrane region" description="Helical" evidence="8">
    <location>
        <begin position="165"/>
        <end position="182"/>
    </location>
</feature>
<dbReference type="InterPro" id="IPR058533">
    <property type="entry name" value="Cation_efflux_TM"/>
</dbReference>
<organism evidence="11 12">
    <name type="scientific">Streptomyces goshikiensis</name>
    <dbReference type="NCBI Taxonomy" id="1942"/>
    <lineage>
        <taxon>Bacteria</taxon>
        <taxon>Bacillati</taxon>
        <taxon>Actinomycetota</taxon>
        <taxon>Actinomycetes</taxon>
        <taxon>Kitasatosporales</taxon>
        <taxon>Streptomycetaceae</taxon>
        <taxon>Streptomyces</taxon>
    </lineage>
</organism>
<feature type="transmembrane region" description="Helical" evidence="8">
    <location>
        <begin position="64"/>
        <end position="89"/>
    </location>
</feature>
<evidence type="ECO:0000256" key="8">
    <source>
        <dbReference type="SAM" id="Phobius"/>
    </source>
</evidence>